<accession>A0A1S6HKR2</accession>
<reference evidence="1 2" key="1">
    <citation type="submission" date="2016-03" db="EMBL/GenBank/DDBJ databases">
        <title>Complete genome sequence of Shewanella psychrophila WP2, a deep sea bacterium isolated from west Pacific sediment.</title>
        <authorList>
            <person name="Xu G."/>
            <person name="Jian H."/>
        </authorList>
    </citation>
    <scope>NUCLEOTIDE SEQUENCE [LARGE SCALE GENOMIC DNA]</scope>
    <source>
        <strain evidence="1 2">WP2</strain>
    </source>
</reference>
<organism evidence="1 2">
    <name type="scientific">Shewanella psychrophila</name>
    <dbReference type="NCBI Taxonomy" id="225848"/>
    <lineage>
        <taxon>Bacteria</taxon>
        <taxon>Pseudomonadati</taxon>
        <taxon>Pseudomonadota</taxon>
        <taxon>Gammaproteobacteria</taxon>
        <taxon>Alteromonadales</taxon>
        <taxon>Shewanellaceae</taxon>
        <taxon>Shewanella</taxon>
    </lineage>
</organism>
<dbReference type="OrthoDB" id="5825605at2"/>
<sequence>MITQGLIMDVDDIVIKDKLDFNTGEVKSQYAVVGVSMLSPTCVVKVTVSPELYGDGKTMPYLKSMAGTFKPFTLSLDYRQSSFADEKGMHKEFQGFHLYKSPAENSTSHSKAG</sequence>
<dbReference type="KEGG" id="spsw:Sps_00932"/>
<dbReference type="STRING" id="225848.Sps_00932"/>
<dbReference type="RefSeq" id="WP_077751452.1">
    <property type="nucleotide sequence ID" value="NZ_CP014782.1"/>
</dbReference>
<evidence type="ECO:0000313" key="1">
    <source>
        <dbReference type="EMBL" id="AQS36121.1"/>
    </source>
</evidence>
<gene>
    <name evidence="1" type="ORF">Sps_00932</name>
</gene>
<name>A0A1S6HKR2_9GAMM</name>
<dbReference type="AlphaFoldDB" id="A0A1S6HKR2"/>
<evidence type="ECO:0000313" key="2">
    <source>
        <dbReference type="Proteomes" id="UP000189545"/>
    </source>
</evidence>
<dbReference type="Proteomes" id="UP000189545">
    <property type="component" value="Chromosome"/>
</dbReference>
<dbReference type="EMBL" id="CP014782">
    <property type="protein sequence ID" value="AQS36121.1"/>
    <property type="molecule type" value="Genomic_DNA"/>
</dbReference>
<keyword evidence="2" id="KW-1185">Reference proteome</keyword>
<proteinExistence type="predicted"/>
<protein>
    <submittedName>
        <fullName evidence="1">Uncharacterized protein</fullName>
    </submittedName>
</protein>